<evidence type="ECO:0000256" key="12">
    <source>
        <dbReference type="SAM" id="MobiDB-lite"/>
    </source>
</evidence>
<feature type="binding site" evidence="9">
    <location>
        <position position="643"/>
    </location>
    <ligand>
        <name>AMP</name>
        <dbReference type="ChEBI" id="CHEBI:456215"/>
    </ligand>
</feature>
<dbReference type="AlphaFoldDB" id="A0A8J9ZB41"/>
<name>A0A8J9ZB41_BRALA</name>
<dbReference type="FunFam" id="1.10.1300.10:FF:000006">
    <property type="entry name" value="Phosphodiesterase 9A"/>
    <property type="match status" value="1"/>
</dbReference>
<dbReference type="GO" id="GO:0007165">
    <property type="term" value="P:signal transduction"/>
    <property type="evidence" value="ECO:0007669"/>
    <property type="project" value="InterPro"/>
</dbReference>
<accession>A0A8J9ZB41</accession>
<comment type="pathway">
    <text evidence="5">Purine metabolism; 3',5'-cyclic GMP degradation; GMP from 3',5'-cyclic GMP: step 1/1.</text>
</comment>
<comment type="similarity">
    <text evidence="7">Belongs to the cyclic nucleotide phosphodiesterase family. PDE9 subfamily.</text>
</comment>
<dbReference type="Gene3D" id="1.10.1300.10">
    <property type="entry name" value="3'5'-cyclic nucleotide phosphodiesterase, catalytic domain"/>
    <property type="match status" value="1"/>
</dbReference>
<dbReference type="PROSITE" id="PS00126">
    <property type="entry name" value="PDEASE_I_1"/>
    <property type="match status" value="1"/>
</dbReference>
<dbReference type="InterPro" id="IPR036971">
    <property type="entry name" value="PDEase_catalytic_dom_sf"/>
</dbReference>
<dbReference type="InterPro" id="IPR023174">
    <property type="entry name" value="PDEase_CS"/>
</dbReference>
<dbReference type="InterPro" id="IPR023088">
    <property type="entry name" value="PDEase"/>
</dbReference>
<evidence type="ECO:0000313" key="15">
    <source>
        <dbReference type="Proteomes" id="UP000838412"/>
    </source>
</evidence>
<evidence type="ECO:0000256" key="11">
    <source>
        <dbReference type="RuleBase" id="RU363067"/>
    </source>
</evidence>
<evidence type="ECO:0000256" key="7">
    <source>
        <dbReference type="ARBA" id="ARBA00061167"/>
    </source>
</evidence>
<dbReference type="Pfam" id="PF00233">
    <property type="entry name" value="PDEase_I"/>
    <property type="match status" value="1"/>
</dbReference>
<dbReference type="GO" id="GO:0047555">
    <property type="term" value="F:3',5'-cyclic-GMP phosphodiesterase activity"/>
    <property type="evidence" value="ECO:0007669"/>
    <property type="project" value="UniProtKB-EC"/>
</dbReference>
<feature type="region of interest" description="Disordered" evidence="12">
    <location>
        <begin position="774"/>
        <end position="864"/>
    </location>
</feature>
<keyword evidence="3 10" id="KW-0479">Metal-binding</keyword>
<protein>
    <recommendedName>
        <fullName evidence="11">Phosphodiesterase</fullName>
        <ecNumber evidence="11">3.1.4.-</ecNumber>
    </recommendedName>
</protein>
<feature type="compositionally biased region" description="Acidic residues" evidence="12">
    <location>
        <begin position="193"/>
        <end position="266"/>
    </location>
</feature>
<dbReference type="PRINTS" id="PR00387">
    <property type="entry name" value="PDIESTERASE1"/>
</dbReference>
<evidence type="ECO:0000259" key="13">
    <source>
        <dbReference type="PROSITE" id="PS51845"/>
    </source>
</evidence>
<evidence type="ECO:0000256" key="3">
    <source>
        <dbReference type="ARBA" id="ARBA00022723"/>
    </source>
</evidence>
<dbReference type="InterPro" id="IPR003607">
    <property type="entry name" value="HD/PDEase_dom"/>
</dbReference>
<feature type="binding site" evidence="9">
    <location>
        <begin position="493"/>
        <end position="497"/>
    </location>
    <ligand>
        <name>AMP</name>
        <dbReference type="ChEBI" id="CHEBI:456215"/>
    </ligand>
</feature>
<feature type="domain" description="PDEase" evidence="13">
    <location>
        <begin position="403"/>
        <end position="750"/>
    </location>
</feature>
<keyword evidence="2" id="KW-0140">cGMP</keyword>
<dbReference type="InterPro" id="IPR002073">
    <property type="entry name" value="PDEase_catalytic_dom"/>
</dbReference>
<comment type="cofactor">
    <cofactor evidence="11">
        <name>a divalent metal cation</name>
        <dbReference type="ChEBI" id="CHEBI:60240"/>
    </cofactor>
    <text evidence="11">Binds 2 divalent metal cations per subunit. Site 1 may preferentially bind zinc ions, while site 2 has a preference for magnesium and/or manganese ions.</text>
</comment>
<keyword evidence="4 11" id="KW-0378">Hydrolase</keyword>
<reference evidence="14" key="1">
    <citation type="submission" date="2022-01" db="EMBL/GenBank/DDBJ databases">
        <authorList>
            <person name="Braso-Vives M."/>
        </authorList>
    </citation>
    <scope>NUCLEOTIDE SEQUENCE</scope>
</reference>
<evidence type="ECO:0000256" key="6">
    <source>
        <dbReference type="ARBA" id="ARBA00058791"/>
    </source>
</evidence>
<dbReference type="PANTHER" id="PTHR11347">
    <property type="entry name" value="CYCLIC NUCLEOTIDE PHOSPHODIESTERASE"/>
    <property type="match status" value="1"/>
</dbReference>
<evidence type="ECO:0000256" key="8">
    <source>
        <dbReference type="PIRSR" id="PIRSR623088-1"/>
    </source>
</evidence>
<organism evidence="14 15">
    <name type="scientific">Branchiostoma lanceolatum</name>
    <name type="common">Common lancelet</name>
    <name type="synonym">Amphioxus lanceolatum</name>
    <dbReference type="NCBI Taxonomy" id="7740"/>
    <lineage>
        <taxon>Eukaryota</taxon>
        <taxon>Metazoa</taxon>
        <taxon>Chordata</taxon>
        <taxon>Cephalochordata</taxon>
        <taxon>Leptocardii</taxon>
        <taxon>Amphioxiformes</taxon>
        <taxon>Branchiostomatidae</taxon>
        <taxon>Branchiostoma</taxon>
    </lineage>
</organism>
<evidence type="ECO:0000313" key="14">
    <source>
        <dbReference type="EMBL" id="CAH1251268.1"/>
    </source>
</evidence>
<gene>
    <name evidence="14" type="primary">PDE9A</name>
    <name evidence="14" type="ORF">BLAG_LOCUS11711</name>
</gene>
<feature type="binding site" evidence="9">
    <location>
        <position position="694"/>
    </location>
    <ligand>
        <name>AMP</name>
        <dbReference type="ChEBI" id="CHEBI:456215"/>
    </ligand>
</feature>
<feature type="binding site" evidence="10">
    <location>
        <position position="643"/>
    </location>
    <ligand>
        <name>Zn(2+)</name>
        <dbReference type="ChEBI" id="CHEBI:29105"/>
        <label>1</label>
    </ligand>
</feature>
<sequence>MCQIARGYKGPRKQPACLSRRAAFTRPASILCLREVSRRDGKAVPDTAPRIYTVPPRRRDCVPPATRLAAAPASIFPPVLRGSAPRTWEVPLRRREGLPENYSQRCSQNAQLNGTVLPQSTQQNRRAFLPSTERNWTVSEQIWKFLPPGFRCPRLGAVLPRRLLSAGFPMGAGASYRPRTIFLDVNGSTQKNDDDDDANDNANDGDDDDGGDDDDNDDGGDDDDDGDDDDGGDDDDDDDDNDDDDVDDDDYDDDDDDDDDHDDDDVVPLPQVVFSRYCTSNDVKELIAAAAAVNRTAGIRLLDRDGSIVSIDPAMPSNSESNPYKVIFEEARKTAAEAEMIESVLTHISEQFTKCFQINDLKADLTKRVAMLEKRVEMEGLKVCEIEKCKKDITQLQDVVMTTTNKNNPRAKREFSLHEKLHRGTKYTLSQETVEYLKNPSFNNWHWEPNEMLSLLEHMYYELDLVKEFNIDPIAIKKWLLCVQESYRNNPFHNFRHCFCVTQMMYGMIYLCKLEDKMSKLDLGILMTACICHDLDHPGYNNTYQINARTELAVRYNDISPLENHHCAVAFKILSNPDCNIFANVDKETWKQIRQGIITLILATDMARHGEILESFKQKVDNFDYANEEHVAALKMILIKCCDISNEVRPMDVSEPWVDCLLEEYFMQSDREKAEGLPVAPFMDRDKVTKATAQIGFIKFVLIPMFETVAKLFPVVEDAMLKPLFPSIEDCMVKPLRDARDYYEELKQMDDAMAERKKAEALALKKLAASAATGRLAAGQRRSRLSTPHGEPARGGGAPPMASGAAHGGPGLGVPSRGRTRARSEGVGTGLPGMDASEEDDLFSEGGSLDRLSHLTIRKQTSYR</sequence>
<feature type="binding site" evidence="9">
    <location>
        <position position="534"/>
    </location>
    <ligand>
        <name>AMP</name>
        <dbReference type="ChEBI" id="CHEBI:456215"/>
    </ligand>
</feature>
<feature type="binding site" evidence="10">
    <location>
        <position position="534"/>
    </location>
    <ligand>
        <name>Zn(2+)</name>
        <dbReference type="ChEBI" id="CHEBI:29105"/>
        <label>1</label>
    </ligand>
</feature>
<proteinExistence type="inferred from homology"/>
<feature type="binding site" evidence="10">
    <location>
        <position position="533"/>
    </location>
    <ligand>
        <name>Zn(2+)</name>
        <dbReference type="ChEBI" id="CHEBI:29105"/>
        <label>1</label>
    </ligand>
</feature>
<evidence type="ECO:0000256" key="5">
    <source>
        <dbReference type="ARBA" id="ARBA00037913"/>
    </source>
</evidence>
<dbReference type="Proteomes" id="UP000838412">
    <property type="component" value="Chromosome 18"/>
</dbReference>
<dbReference type="EC" id="3.1.4.-" evidence="11"/>
<dbReference type="SUPFAM" id="SSF109604">
    <property type="entry name" value="HD-domain/PDEase-like"/>
    <property type="match status" value="1"/>
</dbReference>
<evidence type="ECO:0000256" key="10">
    <source>
        <dbReference type="PIRSR" id="PIRSR623088-3"/>
    </source>
</evidence>
<dbReference type="OrthoDB" id="546632at2759"/>
<feature type="binding site" evidence="10">
    <location>
        <position position="497"/>
    </location>
    <ligand>
        <name>Zn(2+)</name>
        <dbReference type="ChEBI" id="CHEBI:29105"/>
        <label>1</label>
    </ligand>
</feature>
<dbReference type="CDD" id="cd00077">
    <property type="entry name" value="HDc"/>
    <property type="match status" value="1"/>
</dbReference>
<evidence type="ECO:0000256" key="9">
    <source>
        <dbReference type="PIRSR" id="PIRSR623088-2"/>
    </source>
</evidence>
<comment type="catalytic activity">
    <reaction evidence="1">
        <text>3',5'-cyclic GMP + H2O = GMP + H(+)</text>
        <dbReference type="Rhea" id="RHEA:16957"/>
        <dbReference type="ChEBI" id="CHEBI:15377"/>
        <dbReference type="ChEBI" id="CHEBI:15378"/>
        <dbReference type="ChEBI" id="CHEBI:57746"/>
        <dbReference type="ChEBI" id="CHEBI:58115"/>
        <dbReference type="EC" id="3.1.4.35"/>
    </reaction>
</comment>
<feature type="binding site" evidence="10">
    <location>
        <position position="534"/>
    </location>
    <ligand>
        <name>Zn(2+)</name>
        <dbReference type="ChEBI" id="CHEBI:29105"/>
        <label>2</label>
    </ligand>
</feature>
<evidence type="ECO:0000256" key="1">
    <source>
        <dbReference type="ARBA" id="ARBA00000583"/>
    </source>
</evidence>
<dbReference type="EMBL" id="OV696703">
    <property type="protein sequence ID" value="CAH1251268.1"/>
    <property type="molecule type" value="Genomic_DNA"/>
</dbReference>
<evidence type="ECO:0000256" key="4">
    <source>
        <dbReference type="ARBA" id="ARBA00022801"/>
    </source>
</evidence>
<dbReference type="GO" id="GO:0046872">
    <property type="term" value="F:metal ion binding"/>
    <property type="evidence" value="ECO:0007669"/>
    <property type="project" value="UniProtKB-KW"/>
</dbReference>
<comment type="function">
    <text evidence="6">Specifically hydrolyzes the second messenger cGMP, which is a key regulator of many important physiological processes. Highly specific: compared to other members of the cyclic nucleotide phosphodiesterase family, has the highest affinity and selectivity for cGMP. Specifically regulates natriuretic-peptide-dependent cGMP signaling in heart, acting as a regulator of cardiac hypertrophy in myocytes and muscle. Does not regulate nitric oxide-dependent cGMP in heart. Additional experiments are required to confirm whether its ability to hydrolyze natriuretic-peptide-dependent cGMP is specific to heart or is a general feature of the protein. In brain, involved in cognitive function, such as learning and long-term memory.</text>
</comment>
<evidence type="ECO:0000256" key="2">
    <source>
        <dbReference type="ARBA" id="ARBA00022535"/>
    </source>
</evidence>
<feature type="active site" description="Proton donor" evidence="8">
    <location>
        <position position="493"/>
    </location>
</feature>
<keyword evidence="15" id="KW-1185">Reference proteome</keyword>
<dbReference type="SMART" id="SM00471">
    <property type="entry name" value="HDc"/>
    <property type="match status" value="1"/>
</dbReference>
<feature type="region of interest" description="Disordered" evidence="12">
    <location>
        <begin position="186"/>
        <end position="267"/>
    </location>
</feature>
<dbReference type="PROSITE" id="PS51845">
    <property type="entry name" value="PDEASE_I_2"/>
    <property type="match status" value="1"/>
</dbReference>